<feature type="compositionally biased region" description="Basic and acidic residues" evidence="1">
    <location>
        <begin position="495"/>
        <end position="508"/>
    </location>
</feature>
<gene>
    <name evidence="3" type="ORF">Uis1B_0685</name>
</gene>
<comment type="caution">
    <text evidence="3">The sequence shown here is derived from an EMBL/GenBank/DDBJ whole genome shotgun (WGS) entry which is preliminary data.</text>
</comment>
<organism evidence="3 4">
    <name type="scientific">Bifidobacterium margollesii</name>
    <dbReference type="NCBI Taxonomy" id="2020964"/>
    <lineage>
        <taxon>Bacteria</taxon>
        <taxon>Bacillati</taxon>
        <taxon>Actinomycetota</taxon>
        <taxon>Actinomycetes</taxon>
        <taxon>Bifidobacteriales</taxon>
        <taxon>Bifidobacteriaceae</taxon>
        <taxon>Bifidobacterium</taxon>
    </lineage>
</organism>
<keyword evidence="3" id="KW-0808">Transferase</keyword>
<sequence length="508" mass="55508">MVGNMSEINPKNQQEAQRAQRGADDDRDESALFDMPPLKPVEPDHVVLDMPSVDDDFNGSDNETMVLDGVKDAVRAFDASTVPAPPRVTVRTHNADETADDGVERKNGADDSASESESTIVFQPSENAPEWHHSVFRKHRQRQEHHEHDEERARRHRRHVMIMRGVVTPALALLAVAAFVLGWLNMTIWKPNPNVSASSNVTTRYAVTDPGVLALADNTVSIKASGPAASSVCVAVASPRDAAGWLANQHYTRVTGLDTWQTFSNEQADGTTAGDQNGKAEIAFQQSDMWYAVQCGKGSATLKWKGDGGDKVVLIDLGSAEKNPTGTFTMAWTRAKVPDFATPCFFVGGLLVVMAVLTASLFAIEQHRRRNKRTIESQPVTVQTADEPEPNEPPAWMRPGSEPPSPSGRSRRRHHHSHTRRGREAAAEAAEELRTEPEVSDATSVNLLRQSTPTVSSNELEEYFARLRAESAANAASGSDDQSGSQTDDQIAETESEHHTDDADKEAK</sequence>
<protein>
    <submittedName>
        <fullName evidence="3">Asp-tRNAAsn/Glu-tRNAGln amidotransferase A subunit</fullName>
    </submittedName>
</protein>
<feature type="compositionally biased region" description="Low complexity" evidence="1">
    <location>
        <begin position="471"/>
        <end position="489"/>
    </location>
</feature>
<feature type="compositionally biased region" description="Polar residues" evidence="1">
    <location>
        <begin position="441"/>
        <end position="458"/>
    </location>
</feature>
<feature type="transmembrane region" description="Helical" evidence="2">
    <location>
        <begin position="162"/>
        <end position="184"/>
    </location>
</feature>
<feature type="compositionally biased region" description="Polar residues" evidence="1">
    <location>
        <begin position="115"/>
        <end position="126"/>
    </location>
</feature>
<feature type="compositionally biased region" description="Basic residues" evidence="1">
    <location>
        <begin position="409"/>
        <end position="421"/>
    </location>
</feature>
<proteinExistence type="predicted"/>
<feature type="transmembrane region" description="Helical" evidence="2">
    <location>
        <begin position="340"/>
        <end position="364"/>
    </location>
</feature>
<feature type="compositionally biased region" description="Basic and acidic residues" evidence="1">
    <location>
        <begin position="422"/>
        <end position="437"/>
    </location>
</feature>
<evidence type="ECO:0000256" key="2">
    <source>
        <dbReference type="SAM" id="Phobius"/>
    </source>
</evidence>
<name>A0A2N5JB91_9BIFI</name>
<dbReference type="Proteomes" id="UP000235050">
    <property type="component" value="Unassembled WGS sequence"/>
</dbReference>
<keyword evidence="2" id="KW-0472">Membrane</keyword>
<evidence type="ECO:0000313" key="4">
    <source>
        <dbReference type="Proteomes" id="UP000235050"/>
    </source>
</evidence>
<evidence type="ECO:0000256" key="1">
    <source>
        <dbReference type="SAM" id="MobiDB-lite"/>
    </source>
</evidence>
<reference evidence="3 4" key="1">
    <citation type="submission" date="2017-07" db="EMBL/GenBank/DDBJ databases">
        <title>Bifidobacterium novel species.</title>
        <authorList>
            <person name="Lugli G.A."/>
            <person name="Milani C."/>
            <person name="Duranti S."/>
            <person name="Mangifesta M."/>
        </authorList>
    </citation>
    <scope>NUCLEOTIDE SEQUENCE [LARGE SCALE GENOMIC DNA]</scope>
    <source>
        <strain evidence="4">Uis1B</strain>
    </source>
</reference>
<keyword evidence="4" id="KW-1185">Reference proteome</keyword>
<evidence type="ECO:0000313" key="3">
    <source>
        <dbReference type="EMBL" id="PLS31478.1"/>
    </source>
</evidence>
<dbReference type="EMBL" id="NMWU01000010">
    <property type="protein sequence ID" value="PLS31478.1"/>
    <property type="molecule type" value="Genomic_DNA"/>
</dbReference>
<keyword evidence="2" id="KW-0812">Transmembrane</keyword>
<dbReference type="GO" id="GO:0016740">
    <property type="term" value="F:transferase activity"/>
    <property type="evidence" value="ECO:0007669"/>
    <property type="project" value="UniProtKB-KW"/>
</dbReference>
<feature type="compositionally biased region" description="Polar residues" evidence="1">
    <location>
        <begin position="1"/>
        <end position="12"/>
    </location>
</feature>
<feature type="region of interest" description="Disordered" evidence="1">
    <location>
        <begin position="1"/>
        <end position="64"/>
    </location>
</feature>
<feature type="region of interest" description="Disordered" evidence="1">
    <location>
        <begin position="92"/>
        <end position="127"/>
    </location>
</feature>
<keyword evidence="2" id="KW-1133">Transmembrane helix</keyword>
<dbReference type="AlphaFoldDB" id="A0A2N5JB91"/>
<accession>A0A2N5JB91</accession>
<feature type="region of interest" description="Disordered" evidence="1">
    <location>
        <begin position="374"/>
        <end position="508"/>
    </location>
</feature>